<dbReference type="SUPFAM" id="SSF58100">
    <property type="entry name" value="Bacterial hemolysins"/>
    <property type="match status" value="1"/>
</dbReference>
<dbReference type="Proteomes" id="UP000190696">
    <property type="component" value="Unassembled WGS sequence"/>
</dbReference>
<dbReference type="GO" id="GO:0016020">
    <property type="term" value="C:membrane"/>
    <property type="evidence" value="ECO:0007669"/>
    <property type="project" value="InterPro"/>
</dbReference>
<dbReference type="NCBIfam" id="NF033928">
    <property type="entry name" value="alph_xenorhab_A"/>
    <property type="match status" value="1"/>
</dbReference>
<organism evidence="2 3">
    <name type="scientific">Bacillus mycoides</name>
    <dbReference type="NCBI Taxonomy" id="1405"/>
    <lineage>
        <taxon>Bacteria</taxon>
        <taxon>Bacillati</taxon>
        <taxon>Bacillota</taxon>
        <taxon>Bacilli</taxon>
        <taxon>Bacillales</taxon>
        <taxon>Bacillaceae</taxon>
        <taxon>Bacillus</taxon>
        <taxon>Bacillus cereus group</taxon>
    </lineage>
</organism>
<comment type="caution">
    <text evidence="2">The sequence shown here is derived from an EMBL/GenBank/DDBJ whole genome shotgun (WGS) entry which is preliminary data.</text>
</comment>
<evidence type="ECO:0000256" key="1">
    <source>
        <dbReference type="SAM" id="Coils"/>
    </source>
</evidence>
<feature type="coiled-coil region" evidence="1">
    <location>
        <begin position="175"/>
        <end position="209"/>
    </location>
</feature>
<dbReference type="EMBL" id="MUAI01000068">
    <property type="protein sequence ID" value="OOR02985.1"/>
    <property type="molecule type" value="Genomic_DNA"/>
</dbReference>
<dbReference type="AlphaFoldDB" id="A0A1S9SYZ6"/>
<dbReference type="CDD" id="cd22656">
    <property type="entry name" value="ClyA_Cry6Aa-like"/>
    <property type="match status" value="1"/>
</dbReference>
<evidence type="ECO:0000313" key="2">
    <source>
        <dbReference type="EMBL" id="OOR02985.1"/>
    </source>
</evidence>
<gene>
    <name evidence="2" type="ORF">BW900_29420</name>
</gene>
<proteinExistence type="predicted"/>
<name>A0A1S9SYZ6_BACMY</name>
<dbReference type="RefSeq" id="WP_048567328.1">
    <property type="nucleotide sequence ID" value="NZ_CP036079.1"/>
</dbReference>
<dbReference type="Pfam" id="PF05791">
    <property type="entry name" value="Bacillus_HBL"/>
    <property type="match status" value="1"/>
</dbReference>
<protein>
    <submittedName>
        <fullName evidence="2">Uncharacterized protein</fullName>
    </submittedName>
</protein>
<dbReference type="InterPro" id="IPR008414">
    <property type="entry name" value="HBL"/>
</dbReference>
<reference evidence="2 3" key="1">
    <citation type="submission" date="2017-01" db="EMBL/GenBank/DDBJ databases">
        <title>Bacillus cereus isolates.</title>
        <authorList>
            <person name="Beno S.M."/>
        </authorList>
    </citation>
    <scope>NUCLEOTIDE SEQUENCE [LARGE SCALE GENOMIC DNA]</scope>
    <source>
        <strain evidence="2 3">FSL W7-1108</strain>
    </source>
</reference>
<evidence type="ECO:0000313" key="3">
    <source>
        <dbReference type="Proteomes" id="UP000190696"/>
    </source>
</evidence>
<sequence>MVKRDISARDLGGKEESPFLLKKEDWIKVQKYTGDGAYLPVNDREMRLALLMGSSATLPDFKELYTVHTSIKGHCGNWNDNTYREVLTVANQIVNYSRRAKVYYQPLIGYLPDILDGDTVALEQFKKICARLANEAKEFGDHAKTLADAVGQFAKDTKSDYTNLTTVKNKYDKLYGDHSEEVKRLRAEVESLRKDLEKYMEEFKDYESQSWLSLLLGPVFGFALKAILDSTKGKALQARIEATREKIKANGEIIQRNVYLMALLDKADVGTDKTQKQIEDALPVIEKIKGIWNSLHEDLSVLSEIVMEDIQNDPEFADLGIELAILQWEAVGKQADDFRVNADVEYIVDQYIA</sequence>
<dbReference type="Gene3D" id="1.20.1170.10">
    <property type="match status" value="1"/>
</dbReference>
<accession>A0A1S9SYZ6</accession>
<keyword evidence="1" id="KW-0175">Coiled coil</keyword>